<accession>A0AA86UAK3</accession>
<comment type="caution">
    <text evidence="1">The sequence shown here is derived from an EMBL/GenBank/DDBJ whole genome shotgun (WGS) entry which is preliminary data.</text>
</comment>
<evidence type="ECO:0000313" key="3">
    <source>
        <dbReference type="Proteomes" id="UP001642409"/>
    </source>
</evidence>
<evidence type="ECO:0000313" key="2">
    <source>
        <dbReference type="EMBL" id="CAL6031961.1"/>
    </source>
</evidence>
<keyword evidence="3" id="KW-1185">Reference proteome</keyword>
<gene>
    <name evidence="2" type="ORF">HINF_LOCUS34255</name>
    <name evidence="1" type="ORF">HINF_LOCUS37695</name>
</gene>
<reference evidence="1" key="1">
    <citation type="submission" date="2023-06" db="EMBL/GenBank/DDBJ databases">
        <authorList>
            <person name="Kurt Z."/>
        </authorList>
    </citation>
    <scope>NUCLEOTIDE SEQUENCE</scope>
</reference>
<dbReference type="EMBL" id="CATOUU010000806">
    <property type="protein sequence ID" value="CAI9950050.1"/>
    <property type="molecule type" value="Genomic_DNA"/>
</dbReference>
<organism evidence="1">
    <name type="scientific">Hexamita inflata</name>
    <dbReference type="NCBI Taxonomy" id="28002"/>
    <lineage>
        <taxon>Eukaryota</taxon>
        <taxon>Metamonada</taxon>
        <taxon>Diplomonadida</taxon>
        <taxon>Hexamitidae</taxon>
        <taxon>Hexamitinae</taxon>
        <taxon>Hexamita</taxon>
    </lineage>
</organism>
<dbReference type="AlphaFoldDB" id="A0AA86UAK3"/>
<reference evidence="2 3" key="2">
    <citation type="submission" date="2024-07" db="EMBL/GenBank/DDBJ databases">
        <authorList>
            <person name="Akdeniz Z."/>
        </authorList>
    </citation>
    <scope>NUCLEOTIDE SEQUENCE [LARGE SCALE GENOMIC DNA]</scope>
</reference>
<evidence type="ECO:0000313" key="1">
    <source>
        <dbReference type="EMBL" id="CAI9950050.1"/>
    </source>
</evidence>
<protein>
    <submittedName>
        <fullName evidence="2">Hypothetical_protein</fullName>
    </submittedName>
</protein>
<proteinExistence type="predicted"/>
<dbReference type="EMBL" id="CAXDID020000121">
    <property type="protein sequence ID" value="CAL6031961.1"/>
    <property type="molecule type" value="Genomic_DNA"/>
</dbReference>
<dbReference type="Proteomes" id="UP001642409">
    <property type="component" value="Unassembled WGS sequence"/>
</dbReference>
<name>A0AA86UAK3_9EUKA</name>
<sequence>MINKKPTTFSLTKYLTRNRSNINKYKQVIKIVFIELILFRNVKIYKHIQTQGSLFSSKSNYFCSFCSKLTCFCSRIFYCSCSSLQVVCRRIVYCKTILYYLFINHVD</sequence>